<evidence type="ECO:0000256" key="3">
    <source>
        <dbReference type="SAM" id="MobiDB-lite"/>
    </source>
</evidence>
<dbReference type="RefSeq" id="WP_182384951.1">
    <property type="nucleotide sequence ID" value="NZ_CP059833.1"/>
</dbReference>
<keyword evidence="2" id="KW-0175">Coiled coil</keyword>
<feature type="region of interest" description="Disordered" evidence="3">
    <location>
        <begin position="121"/>
        <end position="141"/>
    </location>
</feature>
<evidence type="ECO:0000313" key="4">
    <source>
        <dbReference type="EMBL" id="QMV84141.1"/>
    </source>
</evidence>
<dbReference type="Proteomes" id="UP000515570">
    <property type="component" value="Chromosome"/>
</dbReference>
<feature type="region of interest" description="Disordered" evidence="3">
    <location>
        <begin position="240"/>
        <end position="266"/>
    </location>
</feature>
<dbReference type="Pfam" id="PF04012">
    <property type="entry name" value="PspA_IM30"/>
    <property type="match status" value="1"/>
</dbReference>
<proteinExistence type="inferred from homology"/>
<keyword evidence="5" id="KW-1185">Reference proteome</keyword>
<sequence>MTNPFSKGWKYLTASLDAKIDENADPKVQIQQAVDAAKEQHRKVTEQAAAVIGNQRQLEMRLDRLVKEQASLQDKARQAIMAADKASADGDDAKAAEFTNTAEIFASQLVAVEQQLEQTKAMHSQGAAAAEQAKKQQKESEMRLKEQMSQIDELTAQADQAVMQEKVARSMDTINQFGKDDDAVPTLDEVREKIERRYANALGAQELTESTIGDRMAEIQSEGVDLKANARLEEIRAAMNAENQELTAGESPADAPGEDAEPAEEQ</sequence>
<dbReference type="InterPro" id="IPR007157">
    <property type="entry name" value="PspA_VIPP1"/>
</dbReference>
<accession>A0A7G5FC00</accession>
<feature type="coiled-coil region" evidence="2">
    <location>
        <begin position="27"/>
        <end position="75"/>
    </location>
</feature>
<reference evidence="4 5" key="1">
    <citation type="submission" date="2020-07" db="EMBL/GenBank/DDBJ databases">
        <title>non toxigenic Corynebacterium sp. nov from a clinical source.</title>
        <authorList>
            <person name="Bernier A.-M."/>
            <person name="Bernard K."/>
        </authorList>
    </citation>
    <scope>NUCLEOTIDE SEQUENCE [LARGE SCALE GENOMIC DNA]</scope>
    <source>
        <strain evidence="5">NML 93-0612</strain>
    </source>
</reference>
<comment type="similarity">
    <text evidence="1">Belongs to the PspA/Vipp/IM30 family.</text>
</comment>
<evidence type="ECO:0000256" key="2">
    <source>
        <dbReference type="SAM" id="Coils"/>
    </source>
</evidence>
<protein>
    <submittedName>
        <fullName evidence="4">PspA/IM30 family protein</fullName>
    </submittedName>
</protein>
<feature type="compositionally biased region" description="Basic and acidic residues" evidence="3">
    <location>
        <begin position="132"/>
        <end position="141"/>
    </location>
</feature>
<feature type="compositionally biased region" description="Acidic residues" evidence="3">
    <location>
        <begin position="256"/>
        <end position="266"/>
    </location>
</feature>
<organism evidence="4 5">
    <name type="scientific">Corynebacterium hindlerae</name>
    <dbReference type="NCBI Taxonomy" id="699041"/>
    <lineage>
        <taxon>Bacteria</taxon>
        <taxon>Bacillati</taxon>
        <taxon>Actinomycetota</taxon>
        <taxon>Actinomycetes</taxon>
        <taxon>Mycobacteriales</taxon>
        <taxon>Corynebacteriaceae</taxon>
        <taxon>Corynebacterium</taxon>
    </lineage>
</organism>
<dbReference type="AlphaFoldDB" id="A0A7G5FC00"/>
<evidence type="ECO:0000313" key="5">
    <source>
        <dbReference type="Proteomes" id="UP000515570"/>
    </source>
</evidence>
<gene>
    <name evidence="4" type="ORF">HW450_07050</name>
</gene>
<name>A0A7G5FC00_9CORY</name>
<evidence type="ECO:0000256" key="1">
    <source>
        <dbReference type="ARBA" id="ARBA00043985"/>
    </source>
</evidence>
<dbReference type="EMBL" id="CP059833">
    <property type="protein sequence ID" value="QMV84141.1"/>
    <property type="molecule type" value="Genomic_DNA"/>
</dbReference>